<dbReference type="OrthoDB" id="9935572at2"/>
<dbReference type="RefSeq" id="WP_146411388.1">
    <property type="nucleotide sequence ID" value="NZ_SJPZ01000001.1"/>
</dbReference>
<organism evidence="2 3">
    <name type="scientific">Crateriforma conspicua</name>
    <dbReference type="NCBI Taxonomy" id="2527996"/>
    <lineage>
        <taxon>Bacteria</taxon>
        <taxon>Pseudomonadati</taxon>
        <taxon>Planctomycetota</taxon>
        <taxon>Planctomycetia</taxon>
        <taxon>Planctomycetales</taxon>
        <taxon>Planctomycetaceae</taxon>
        <taxon>Crateriforma</taxon>
    </lineage>
</organism>
<dbReference type="AlphaFoldDB" id="A0A5C6FT06"/>
<sequence>MLKAFAHKMASFAAIVAHAVTTVALIVVYVLVVWPIGLFRRIMGSDPLSRRDRARPQWLRCAVDSRDQDYDAMY</sequence>
<keyword evidence="1" id="KW-0812">Transmembrane</keyword>
<gene>
    <name evidence="2" type="ORF">V7x_09610</name>
</gene>
<reference evidence="2 3" key="1">
    <citation type="submission" date="2019-02" db="EMBL/GenBank/DDBJ databases">
        <title>Deep-cultivation of Planctomycetes and their phenomic and genomic characterization uncovers novel biology.</title>
        <authorList>
            <person name="Wiegand S."/>
            <person name="Jogler M."/>
            <person name="Boedeker C."/>
            <person name="Pinto D."/>
            <person name="Vollmers J."/>
            <person name="Rivas-Marin E."/>
            <person name="Kohn T."/>
            <person name="Peeters S.H."/>
            <person name="Heuer A."/>
            <person name="Rast P."/>
            <person name="Oberbeckmann S."/>
            <person name="Bunk B."/>
            <person name="Jeske O."/>
            <person name="Meyerdierks A."/>
            <person name="Storesund J.E."/>
            <person name="Kallscheuer N."/>
            <person name="Luecker S."/>
            <person name="Lage O.M."/>
            <person name="Pohl T."/>
            <person name="Merkel B.J."/>
            <person name="Hornburger P."/>
            <person name="Mueller R.-W."/>
            <person name="Bruemmer F."/>
            <person name="Labrenz M."/>
            <person name="Spormann A.M."/>
            <person name="Op Den Camp H."/>
            <person name="Overmann J."/>
            <person name="Amann R."/>
            <person name="Jetten M.S.M."/>
            <person name="Mascher T."/>
            <person name="Medema M.H."/>
            <person name="Devos D.P."/>
            <person name="Kaster A.-K."/>
            <person name="Ovreas L."/>
            <person name="Rohde M."/>
            <person name="Galperin M.Y."/>
            <person name="Jogler C."/>
        </authorList>
    </citation>
    <scope>NUCLEOTIDE SEQUENCE [LARGE SCALE GENOMIC DNA]</scope>
    <source>
        <strain evidence="2 3">V7</strain>
    </source>
</reference>
<evidence type="ECO:0000256" key="1">
    <source>
        <dbReference type="SAM" id="Phobius"/>
    </source>
</evidence>
<keyword evidence="1" id="KW-1133">Transmembrane helix</keyword>
<feature type="transmembrane region" description="Helical" evidence="1">
    <location>
        <begin position="12"/>
        <end position="34"/>
    </location>
</feature>
<dbReference type="Proteomes" id="UP000316476">
    <property type="component" value="Unassembled WGS sequence"/>
</dbReference>
<name>A0A5C6FT06_9PLAN</name>
<accession>A0A5C6FT06</accession>
<evidence type="ECO:0000313" key="3">
    <source>
        <dbReference type="Proteomes" id="UP000316476"/>
    </source>
</evidence>
<comment type="caution">
    <text evidence="2">The sequence shown here is derived from an EMBL/GenBank/DDBJ whole genome shotgun (WGS) entry which is preliminary data.</text>
</comment>
<dbReference type="EMBL" id="SJPZ01000001">
    <property type="protein sequence ID" value="TWU65414.1"/>
    <property type="molecule type" value="Genomic_DNA"/>
</dbReference>
<protein>
    <submittedName>
        <fullName evidence="2">Uncharacterized protein</fullName>
    </submittedName>
</protein>
<proteinExistence type="predicted"/>
<keyword evidence="1" id="KW-0472">Membrane</keyword>
<evidence type="ECO:0000313" key="2">
    <source>
        <dbReference type="EMBL" id="TWU65414.1"/>
    </source>
</evidence>